<reference evidence="1" key="1">
    <citation type="journal article" date="2021" name="Mol. Plant Microbe Interact.">
        <title>Complete Genome Sequence of the Plant-Pathogenic Fungus Colletotrichum lupini.</title>
        <authorList>
            <person name="Baroncelli R."/>
            <person name="Pensec F."/>
            <person name="Da Lio D."/>
            <person name="Boufleur T."/>
            <person name="Vicente I."/>
            <person name="Sarrocco S."/>
            <person name="Picot A."/>
            <person name="Baraldi E."/>
            <person name="Sukno S."/>
            <person name="Thon M."/>
            <person name="Le Floch G."/>
        </authorList>
    </citation>
    <scope>NUCLEOTIDE SEQUENCE</scope>
    <source>
        <strain evidence="1">IMI 504893</strain>
    </source>
</reference>
<dbReference type="EMBL" id="CP019481">
    <property type="protein sequence ID" value="UQC90511.1"/>
    <property type="molecule type" value="Genomic_DNA"/>
</dbReference>
<proteinExistence type="predicted"/>
<dbReference type="RefSeq" id="XP_049152112.1">
    <property type="nucleotide sequence ID" value="XM_049294965.1"/>
</dbReference>
<sequence length="34" mass="3811">MTLALSTADCKRHSAKTLFSCVKAEIVFYNYPTT</sequence>
<name>A0A9Q8T763_9PEZI</name>
<organism evidence="1 2">
    <name type="scientific">Colletotrichum lupini</name>
    <dbReference type="NCBI Taxonomy" id="145971"/>
    <lineage>
        <taxon>Eukaryota</taxon>
        <taxon>Fungi</taxon>
        <taxon>Dikarya</taxon>
        <taxon>Ascomycota</taxon>
        <taxon>Pezizomycotina</taxon>
        <taxon>Sordariomycetes</taxon>
        <taxon>Hypocreomycetidae</taxon>
        <taxon>Glomerellales</taxon>
        <taxon>Glomerellaceae</taxon>
        <taxon>Colletotrichum</taxon>
        <taxon>Colletotrichum acutatum species complex</taxon>
    </lineage>
</organism>
<protein>
    <submittedName>
        <fullName evidence="1">Uncharacterized protein</fullName>
    </submittedName>
</protein>
<dbReference type="Proteomes" id="UP000830671">
    <property type="component" value="Chromosome 9"/>
</dbReference>
<keyword evidence="2" id="KW-1185">Reference proteome</keyword>
<evidence type="ECO:0000313" key="1">
    <source>
        <dbReference type="EMBL" id="UQC90511.1"/>
    </source>
</evidence>
<dbReference type="KEGG" id="clup:CLUP02_16041"/>
<dbReference type="GeneID" id="73349975"/>
<gene>
    <name evidence="1" type="ORF">CLUP02_16041</name>
</gene>
<evidence type="ECO:0000313" key="2">
    <source>
        <dbReference type="Proteomes" id="UP000830671"/>
    </source>
</evidence>
<dbReference type="AlphaFoldDB" id="A0A9Q8T763"/>
<accession>A0A9Q8T763</accession>